<accession>C0JWA4</accession>
<dbReference type="InterPro" id="IPR036291">
    <property type="entry name" value="NAD(P)-bd_dom_sf"/>
</dbReference>
<sequence>MTAPDVNGVVTAPEPNGVLTGPQLGGAASGPGPNAVVVGGSGFLGRHVCAALTAHGARVLSVARRPAPGVASARIDLVGGPPAALADLLVEHGATVVVNAAGAVWDYDGRALDEANVTLVERLRDAVAKVPHRVRLVQLGSVFEYEMPARGRPLTEEAPTDPSTAYGRSKLRGSEIVLDATRAGLLDGVVLRATSCAGPGLPRSSLLGRVAARLRDAAVRGEPAVVTLAPLTAERDYVDCRDLAAAVAAAATLPVVGRTVNIGSGTAVGVRRLVDLLVAVSGVPATVVEEGNATGRSAGIDWLAVDGGLAARLLGWHPRHSLASTVRAMWSEVITNAEEGPD</sequence>
<feature type="domain" description="NAD-dependent epimerase/dehydratase" evidence="1">
    <location>
        <begin position="36"/>
        <end position="263"/>
    </location>
</feature>
<dbReference type="Pfam" id="PF01370">
    <property type="entry name" value="Epimerase"/>
    <property type="match status" value="1"/>
</dbReference>
<dbReference type="Gene3D" id="3.40.50.720">
    <property type="entry name" value="NAD(P)-binding Rossmann-like Domain"/>
    <property type="match status" value="1"/>
</dbReference>
<dbReference type="AlphaFoldDB" id="C0JWA4"/>
<proteinExistence type="predicted"/>
<name>C0JWA4_STRDA</name>
<reference evidence="2" key="1">
    <citation type="journal article" date="2009" name="ChemBioChem">
        <title>Organisation of the biosynthetic gene cluster and tailoring enzymes in the biosynthesis of the tetracyclic quinone glycoside antibiotic polyketomycin.</title>
        <authorList>
            <person name="Daum M."/>
            <person name="Peintner I."/>
            <person name="Linnenbrink A."/>
            <person name="Frerich A."/>
            <person name="Weber M."/>
            <person name="Paululat T."/>
            <person name="Bechthold A."/>
        </authorList>
    </citation>
    <scope>NUCLEOTIDE SEQUENCE</scope>
    <source>
        <strain evidence="2">Tu6028</strain>
    </source>
</reference>
<evidence type="ECO:0000259" key="1">
    <source>
        <dbReference type="Pfam" id="PF01370"/>
    </source>
</evidence>
<dbReference type="PANTHER" id="PTHR43245:SF13">
    <property type="entry name" value="UDP-D-APIOSE_UDP-D-XYLOSE SYNTHASE 2"/>
    <property type="match status" value="1"/>
</dbReference>
<dbReference type="InterPro" id="IPR001509">
    <property type="entry name" value="Epimerase_deHydtase"/>
</dbReference>
<evidence type="ECO:0000313" key="2">
    <source>
        <dbReference type="EMBL" id="ACN64824.1"/>
    </source>
</evidence>
<organism evidence="2">
    <name type="scientific">Streptomyces diastatochromogenes</name>
    <dbReference type="NCBI Taxonomy" id="42236"/>
    <lineage>
        <taxon>Bacteria</taxon>
        <taxon>Bacillati</taxon>
        <taxon>Actinomycetota</taxon>
        <taxon>Actinomycetes</taxon>
        <taxon>Kitasatosporales</taxon>
        <taxon>Streptomycetaceae</taxon>
        <taxon>Streptomyces</taxon>
    </lineage>
</organism>
<protein>
    <submittedName>
        <fullName evidence="2">PokS6</fullName>
    </submittedName>
</protein>
<dbReference type="EMBL" id="FJ483966">
    <property type="protein sequence ID" value="ACN64824.1"/>
    <property type="molecule type" value="Genomic_DNA"/>
</dbReference>
<dbReference type="PANTHER" id="PTHR43245">
    <property type="entry name" value="BIFUNCTIONAL POLYMYXIN RESISTANCE PROTEIN ARNA"/>
    <property type="match status" value="1"/>
</dbReference>
<gene>
    <name evidence="2" type="primary">pokS6</name>
</gene>
<dbReference type="InterPro" id="IPR050177">
    <property type="entry name" value="Lipid_A_modif_metabolic_enz"/>
</dbReference>
<dbReference type="SUPFAM" id="SSF51735">
    <property type="entry name" value="NAD(P)-binding Rossmann-fold domains"/>
    <property type="match status" value="1"/>
</dbReference>